<dbReference type="InterPro" id="IPR012338">
    <property type="entry name" value="Beta-lactam/transpept-like"/>
</dbReference>
<dbReference type="Proteomes" id="UP001595752">
    <property type="component" value="Unassembled WGS sequence"/>
</dbReference>
<dbReference type="InterPro" id="IPR001460">
    <property type="entry name" value="PCN-bd_Tpept"/>
</dbReference>
<evidence type="ECO:0000256" key="3">
    <source>
        <dbReference type="ARBA" id="ARBA00007171"/>
    </source>
</evidence>
<dbReference type="InterPro" id="IPR036138">
    <property type="entry name" value="PBP_dimer_sf"/>
</dbReference>
<proteinExistence type="inferred from homology"/>
<dbReference type="Gene3D" id="3.40.710.10">
    <property type="entry name" value="DD-peptidase/beta-lactamase superfamily"/>
    <property type="match status" value="1"/>
</dbReference>
<evidence type="ECO:0000256" key="5">
    <source>
        <dbReference type="ARBA" id="ARBA00023136"/>
    </source>
</evidence>
<name>A0ABV8AYF8_9BACI</name>
<dbReference type="Gene3D" id="3.90.1310.10">
    <property type="entry name" value="Penicillin-binding protein 2a (Domain 2)"/>
    <property type="match status" value="1"/>
</dbReference>
<dbReference type="InterPro" id="IPR005311">
    <property type="entry name" value="PBP_dimer"/>
</dbReference>
<protein>
    <recommendedName>
        <fullName evidence="4">serine-type D-Ala-D-Ala carboxypeptidase</fullName>
        <ecNumber evidence="4">3.4.16.4</ecNumber>
    </recommendedName>
</protein>
<feature type="domain" description="Penicillin-binding protein transpeptidase" evidence="8">
    <location>
        <begin position="262"/>
        <end position="578"/>
    </location>
</feature>
<accession>A0ABV8AYF8</accession>
<dbReference type="InterPro" id="IPR050515">
    <property type="entry name" value="Beta-lactam/transpept"/>
</dbReference>
<keyword evidence="5 7" id="KW-0472">Membrane</keyword>
<evidence type="ECO:0000256" key="1">
    <source>
        <dbReference type="ARBA" id="ARBA00004370"/>
    </source>
</evidence>
<evidence type="ECO:0000259" key="9">
    <source>
        <dbReference type="Pfam" id="PF03717"/>
    </source>
</evidence>
<comment type="subcellular location">
    <subcellularLocation>
        <location evidence="1">Membrane</location>
    </subcellularLocation>
</comment>
<comment type="caution">
    <text evidence="10">The sequence shown here is derived from an EMBL/GenBank/DDBJ whole genome shotgun (WGS) entry which is preliminary data.</text>
</comment>
<evidence type="ECO:0000259" key="8">
    <source>
        <dbReference type="Pfam" id="PF00905"/>
    </source>
</evidence>
<dbReference type="RefSeq" id="WP_377913016.1">
    <property type="nucleotide sequence ID" value="NZ_JBHRZT010000020.1"/>
</dbReference>
<dbReference type="PANTHER" id="PTHR30627:SF24">
    <property type="entry name" value="PENICILLIN-BINDING PROTEIN 4B"/>
    <property type="match status" value="1"/>
</dbReference>
<gene>
    <name evidence="10" type="ORF">ACFOU2_05660</name>
</gene>
<feature type="domain" description="Penicillin-binding protein dimerisation" evidence="9">
    <location>
        <begin position="60"/>
        <end position="216"/>
    </location>
</feature>
<dbReference type="SUPFAM" id="SSF56519">
    <property type="entry name" value="Penicillin binding protein dimerisation domain"/>
    <property type="match status" value="1"/>
</dbReference>
<reference evidence="11" key="1">
    <citation type="journal article" date="2019" name="Int. J. Syst. Evol. Microbiol.">
        <title>The Global Catalogue of Microorganisms (GCM) 10K type strain sequencing project: providing services to taxonomists for standard genome sequencing and annotation.</title>
        <authorList>
            <consortium name="The Broad Institute Genomics Platform"/>
            <consortium name="The Broad Institute Genome Sequencing Center for Infectious Disease"/>
            <person name="Wu L."/>
            <person name="Ma J."/>
        </authorList>
    </citation>
    <scope>NUCLEOTIDE SEQUENCE [LARGE SCALE GENOMIC DNA]</scope>
    <source>
        <strain evidence="11">CCUG 61889</strain>
    </source>
</reference>
<dbReference type="Pfam" id="PF03717">
    <property type="entry name" value="PBP_dimer"/>
    <property type="match status" value="1"/>
</dbReference>
<evidence type="ECO:0000256" key="7">
    <source>
        <dbReference type="SAM" id="Phobius"/>
    </source>
</evidence>
<dbReference type="SUPFAM" id="SSF56601">
    <property type="entry name" value="beta-lactamase/transpeptidase-like"/>
    <property type="match status" value="1"/>
</dbReference>
<feature type="transmembrane region" description="Helical" evidence="7">
    <location>
        <begin position="7"/>
        <end position="26"/>
    </location>
</feature>
<comment type="similarity">
    <text evidence="3">Belongs to the transpeptidase family.</text>
</comment>
<evidence type="ECO:0000313" key="11">
    <source>
        <dbReference type="Proteomes" id="UP001595752"/>
    </source>
</evidence>
<dbReference type="EC" id="3.4.16.4" evidence="4"/>
<comment type="catalytic activity">
    <reaction evidence="6">
        <text>Preferential cleavage: (Ac)2-L-Lys-D-Ala-|-D-Ala. Also transpeptidation of peptidyl-alanyl moieties that are N-acyl substituents of D-alanine.</text>
        <dbReference type="EC" id="3.4.16.4"/>
    </reaction>
</comment>
<evidence type="ECO:0000256" key="4">
    <source>
        <dbReference type="ARBA" id="ARBA00012448"/>
    </source>
</evidence>
<evidence type="ECO:0000256" key="6">
    <source>
        <dbReference type="ARBA" id="ARBA00034000"/>
    </source>
</evidence>
<dbReference type="PANTHER" id="PTHR30627">
    <property type="entry name" value="PEPTIDOGLYCAN D,D-TRANSPEPTIDASE"/>
    <property type="match status" value="1"/>
</dbReference>
<keyword evidence="11" id="KW-1185">Reference proteome</keyword>
<evidence type="ECO:0000313" key="10">
    <source>
        <dbReference type="EMBL" id="MFC3883023.1"/>
    </source>
</evidence>
<keyword evidence="7" id="KW-0812">Transmembrane</keyword>
<dbReference type="EMBL" id="JBHRZT010000020">
    <property type="protein sequence ID" value="MFC3883023.1"/>
    <property type="molecule type" value="Genomic_DNA"/>
</dbReference>
<comment type="pathway">
    <text evidence="2">Cell wall biogenesis; peptidoglycan biosynthesis.</text>
</comment>
<dbReference type="Pfam" id="PF00905">
    <property type="entry name" value="Transpeptidase"/>
    <property type="match status" value="1"/>
</dbReference>
<organism evidence="10 11">
    <name type="scientific">Bacillus songklensis</name>
    <dbReference type="NCBI Taxonomy" id="1069116"/>
    <lineage>
        <taxon>Bacteria</taxon>
        <taxon>Bacillati</taxon>
        <taxon>Bacillota</taxon>
        <taxon>Bacilli</taxon>
        <taxon>Bacillales</taxon>
        <taxon>Bacillaceae</taxon>
        <taxon>Bacillus</taxon>
    </lineage>
</organism>
<evidence type="ECO:0000256" key="2">
    <source>
        <dbReference type="ARBA" id="ARBA00004752"/>
    </source>
</evidence>
<keyword evidence="7" id="KW-1133">Transmembrane helix</keyword>
<sequence>MKKVKRFYILLTVIIGLIFLLIGRLAQIQLISTESFSKENINLIEASVKQRTQEMTIDDGRGKFISRNGAPLTYDTNNRLVLFPFLKKMDWPVKKVAEIVDIPSFELISELGNGNKPVVIEKELTSSQMEQINNLKYPGIFAVPLQQKNSSPLAYQLIGVIRQNEKLIQQKYEEELKKGELSIHTPIGITGLQASFDRFLFPEQESKLLYHVDRFGGPLFGIDVKYTGAANPFYPVNIKTTIDENIQQMAQDVVEKHKLKRGGVVLLDVETNELLALVSKPDINESNPYDEARGIENRMLVPQIPGSIFKTVTAAAAIEEGADIYNRWFDCDLNVRKKELDEDKKMGQLTFEDSFARSCNFTFGTLANEIIKKDPAFLEAYAEKLGLLGPVGWSGDVFHFENFRQLKEEKQGVVWKTKSKRRDWREVSQTAIGQRDVRVTPLAVANMMATIARGGDRFTVRAVDQIQYKNGASLYNFRQQEDKGEKIKPYTAIQLQKLLREVVTHQEGTGRRFQTLPYEVAGKSGTADVIQKKEGEWLVNKWFAGYFPASSPKYALVVVDLSTESVQSAANSVFYDIVQELYTIDQTQK</sequence>